<accession>A0A1C7MZQ1</accession>
<dbReference type="InParanoid" id="A0A1C7MZQ1"/>
<evidence type="ECO:0000313" key="3">
    <source>
        <dbReference type="EMBL" id="OBZ80614.1"/>
    </source>
</evidence>
<reference evidence="3 4" key="1">
    <citation type="submission" date="2016-03" db="EMBL/GenBank/DDBJ databases">
        <title>Choanephora cucurbitarum.</title>
        <authorList>
            <person name="Min B."/>
            <person name="Park H."/>
            <person name="Park J.-H."/>
            <person name="Shin H.-D."/>
            <person name="Choi I.-G."/>
        </authorList>
    </citation>
    <scope>NUCLEOTIDE SEQUENCE [LARGE SCALE GENOMIC DNA]</scope>
    <source>
        <strain evidence="3 4">KUS-F28377</strain>
    </source>
</reference>
<evidence type="ECO:0000313" key="4">
    <source>
        <dbReference type="Proteomes" id="UP000093000"/>
    </source>
</evidence>
<dbReference type="EMBL" id="LUGH01001921">
    <property type="protein sequence ID" value="OBZ80614.1"/>
    <property type="molecule type" value="Genomic_DNA"/>
</dbReference>
<organism evidence="3 4">
    <name type="scientific">Choanephora cucurbitarum</name>
    <dbReference type="NCBI Taxonomy" id="101091"/>
    <lineage>
        <taxon>Eukaryota</taxon>
        <taxon>Fungi</taxon>
        <taxon>Fungi incertae sedis</taxon>
        <taxon>Mucoromycota</taxon>
        <taxon>Mucoromycotina</taxon>
        <taxon>Mucoromycetes</taxon>
        <taxon>Mucorales</taxon>
        <taxon>Mucorineae</taxon>
        <taxon>Choanephoraceae</taxon>
        <taxon>Choanephoroideae</taxon>
        <taxon>Choanephora</taxon>
    </lineage>
</organism>
<feature type="region of interest" description="Disordered" evidence="2">
    <location>
        <begin position="198"/>
        <end position="225"/>
    </location>
</feature>
<protein>
    <submittedName>
        <fullName evidence="3">Uncharacterized protein</fullName>
    </submittedName>
</protein>
<name>A0A1C7MZQ1_9FUNG</name>
<evidence type="ECO:0000256" key="1">
    <source>
        <dbReference type="SAM" id="Coils"/>
    </source>
</evidence>
<feature type="non-terminal residue" evidence="3">
    <location>
        <position position="1"/>
    </location>
</feature>
<evidence type="ECO:0000256" key="2">
    <source>
        <dbReference type="SAM" id="MobiDB-lite"/>
    </source>
</evidence>
<feature type="coiled-coil region" evidence="1">
    <location>
        <begin position="6"/>
        <end position="40"/>
    </location>
</feature>
<keyword evidence="4" id="KW-1185">Reference proteome</keyword>
<comment type="caution">
    <text evidence="3">The sequence shown here is derived from an EMBL/GenBank/DDBJ whole genome shotgun (WGS) entry which is preliminary data.</text>
</comment>
<dbReference type="AlphaFoldDB" id="A0A1C7MZQ1"/>
<sequence>VPIIEMNITQRDINELKQSLEKTENNVVDIKRAVDAIRRDLMSYTETVERCNNILRQLSSRSGTCNETFYNYFMRGIAFNRIEPPSAQALNRTKNRYDELKTYFINRWLGHDYIPTNDEYADERKQKMTVVDYHKEMLDDHDKSACAVMVKQFYLDKVEWSTWTYRHIPAGRRLNVAKNHRQLAEVSGIPTYRYKDFLDNDGDEDAGEGPSNMPPANRRRNDVDE</sequence>
<proteinExistence type="predicted"/>
<gene>
    <name evidence="3" type="ORF">A0J61_11337</name>
</gene>
<dbReference type="Proteomes" id="UP000093000">
    <property type="component" value="Unassembled WGS sequence"/>
</dbReference>
<keyword evidence="1" id="KW-0175">Coiled coil</keyword>